<gene>
    <name evidence="2" type="ORF">J4Q44_G00392480</name>
</gene>
<dbReference type="AlphaFoldDB" id="A0AAN8KJS3"/>
<organism evidence="2 3">
    <name type="scientific">Coregonus suidteri</name>
    <dbReference type="NCBI Taxonomy" id="861788"/>
    <lineage>
        <taxon>Eukaryota</taxon>
        <taxon>Metazoa</taxon>
        <taxon>Chordata</taxon>
        <taxon>Craniata</taxon>
        <taxon>Vertebrata</taxon>
        <taxon>Euteleostomi</taxon>
        <taxon>Actinopterygii</taxon>
        <taxon>Neopterygii</taxon>
        <taxon>Teleostei</taxon>
        <taxon>Protacanthopterygii</taxon>
        <taxon>Salmoniformes</taxon>
        <taxon>Salmonidae</taxon>
        <taxon>Coregoninae</taxon>
        <taxon>Coregonus</taxon>
    </lineage>
</organism>
<evidence type="ECO:0000256" key="1">
    <source>
        <dbReference type="SAM" id="MobiDB-lite"/>
    </source>
</evidence>
<feature type="non-terminal residue" evidence="2">
    <location>
        <position position="65"/>
    </location>
</feature>
<feature type="compositionally biased region" description="Polar residues" evidence="1">
    <location>
        <begin position="19"/>
        <end position="32"/>
    </location>
</feature>
<reference evidence="2 3" key="1">
    <citation type="submission" date="2021-04" db="EMBL/GenBank/DDBJ databases">
        <authorList>
            <person name="De Guttry C."/>
            <person name="Zahm M."/>
            <person name="Klopp C."/>
            <person name="Cabau C."/>
            <person name="Louis A."/>
            <person name="Berthelot C."/>
            <person name="Parey E."/>
            <person name="Roest Crollius H."/>
            <person name="Montfort J."/>
            <person name="Robinson-Rechavi M."/>
            <person name="Bucao C."/>
            <person name="Bouchez O."/>
            <person name="Gislard M."/>
            <person name="Lluch J."/>
            <person name="Milhes M."/>
            <person name="Lampietro C."/>
            <person name="Lopez Roques C."/>
            <person name="Donnadieu C."/>
            <person name="Braasch I."/>
            <person name="Desvignes T."/>
            <person name="Postlethwait J."/>
            <person name="Bobe J."/>
            <person name="Wedekind C."/>
            <person name="Guiguen Y."/>
        </authorList>
    </citation>
    <scope>NUCLEOTIDE SEQUENCE [LARGE SCALE GENOMIC DNA]</scope>
    <source>
        <strain evidence="2">Cs_M1</strain>
        <tissue evidence="2">Blood</tissue>
    </source>
</reference>
<dbReference type="EMBL" id="JAGTTL010001962">
    <property type="protein sequence ID" value="KAK6274350.1"/>
    <property type="molecule type" value="Genomic_DNA"/>
</dbReference>
<proteinExistence type="predicted"/>
<sequence>MSYKETIASTMDRDKASPFPSTLQESPGQTPPGTALLLGLVDCRKTPGQSGSERGGGEEKEDGDL</sequence>
<comment type="caution">
    <text evidence="2">The sequence shown here is derived from an EMBL/GenBank/DDBJ whole genome shotgun (WGS) entry which is preliminary data.</text>
</comment>
<evidence type="ECO:0000313" key="3">
    <source>
        <dbReference type="Proteomes" id="UP001356427"/>
    </source>
</evidence>
<feature type="region of interest" description="Disordered" evidence="1">
    <location>
        <begin position="1"/>
        <end position="65"/>
    </location>
</feature>
<evidence type="ECO:0000313" key="2">
    <source>
        <dbReference type="EMBL" id="KAK6274350.1"/>
    </source>
</evidence>
<dbReference type="Proteomes" id="UP001356427">
    <property type="component" value="Unassembled WGS sequence"/>
</dbReference>
<protein>
    <submittedName>
        <fullName evidence="2">Uncharacterized protein</fullName>
    </submittedName>
</protein>
<keyword evidence="3" id="KW-1185">Reference proteome</keyword>
<accession>A0AAN8KJS3</accession>
<name>A0AAN8KJS3_9TELE</name>